<proteinExistence type="evidence at transcript level"/>
<evidence type="ECO:0000256" key="14">
    <source>
        <dbReference type="ARBA" id="ARBA00038403"/>
    </source>
</evidence>
<accession>Q90YX2</accession>
<evidence type="ECO:0000256" key="5">
    <source>
        <dbReference type="ARBA" id="ARBA00022685"/>
    </source>
</evidence>
<evidence type="ECO:0000256" key="3">
    <source>
        <dbReference type="ARBA" id="ARBA00022525"/>
    </source>
</evidence>
<keyword evidence="3" id="KW-0964">Secreted</keyword>
<evidence type="ECO:0000256" key="12">
    <source>
        <dbReference type="ARBA" id="ARBA00023279"/>
    </source>
</evidence>
<keyword evidence="7 20" id="KW-1133">Transmembrane helix</keyword>
<evidence type="ECO:0000256" key="18">
    <source>
        <dbReference type="ARBA" id="ARBA00046021"/>
    </source>
</evidence>
<evidence type="ECO:0000256" key="7">
    <source>
        <dbReference type="ARBA" id="ARBA00022989"/>
    </source>
</evidence>
<comment type="subunit">
    <text evidence="19">Can form homopolymers that assemble into long fibers (in vitro). Polymers of ZP2 and ZP3 organized into long filaments cross-linked by ZP1 homodimers. Interacts with ZP3.</text>
</comment>
<dbReference type="PROSITE" id="PS00682">
    <property type="entry name" value="ZP_1"/>
    <property type="match status" value="1"/>
</dbReference>
<keyword evidence="9" id="KW-1015">Disulfide bond</keyword>
<dbReference type="Pfam" id="PF23740">
    <property type="entry name" value="Ig_ZP2_3rd"/>
    <property type="match status" value="1"/>
</dbReference>
<dbReference type="PROSITE" id="PS51034">
    <property type="entry name" value="ZP_2"/>
    <property type="match status" value="1"/>
</dbReference>
<comment type="subcellular location">
    <subcellularLocation>
        <location evidence="1">Cell membrane</location>
        <topology evidence="1">Single-pass type I membrane protein</topology>
    </subcellularLocation>
    <subcellularLocation>
        <location evidence="13">Zona pellucida</location>
    </subcellularLocation>
</comment>
<feature type="domain" description="ZP" evidence="21">
    <location>
        <begin position="356"/>
        <end position="620"/>
    </location>
</feature>
<dbReference type="InterPro" id="IPR001507">
    <property type="entry name" value="ZP_dom"/>
</dbReference>
<name>Q90YX2_9ANUR</name>
<evidence type="ECO:0000256" key="4">
    <source>
        <dbReference type="ARBA" id="ARBA00022530"/>
    </source>
</evidence>
<dbReference type="Gene3D" id="2.60.40.3210">
    <property type="entry name" value="Zona pellucida, ZP-N domain"/>
    <property type="match status" value="1"/>
</dbReference>
<keyword evidence="5" id="KW-0165">Cleavage on pair of basic residues</keyword>
<dbReference type="AlphaFoldDB" id="Q90YX2"/>
<dbReference type="InterPro" id="IPR057638">
    <property type="entry name" value="Ig_ZP2_2nd"/>
</dbReference>
<keyword evidence="12" id="KW-0278">Fertilization</keyword>
<evidence type="ECO:0000256" key="11">
    <source>
        <dbReference type="ARBA" id="ARBA00023180"/>
    </source>
</evidence>
<dbReference type="PANTHER" id="PTHR23343:SF4">
    <property type="entry name" value="ZONA PELLUCIDA SPERM-BINDING PROTEIN 2"/>
    <property type="match status" value="1"/>
</dbReference>
<dbReference type="Pfam" id="PF23344">
    <property type="entry name" value="ZP-N"/>
    <property type="match status" value="1"/>
</dbReference>
<evidence type="ECO:0000256" key="6">
    <source>
        <dbReference type="ARBA" id="ARBA00022692"/>
    </source>
</evidence>
<dbReference type="SMART" id="SM00241">
    <property type="entry name" value="ZP"/>
    <property type="match status" value="1"/>
</dbReference>
<dbReference type="GO" id="GO:0007339">
    <property type="term" value="P:binding of sperm to zona pellucida"/>
    <property type="evidence" value="ECO:0007669"/>
    <property type="project" value="TreeGrafter"/>
</dbReference>
<dbReference type="InterPro" id="IPR057636">
    <property type="entry name" value="Ig_ZP2_3rd"/>
</dbReference>
<dbReference type="PANTHER" id="PTHR23343">
    <property type="entry name" value="ZONA PELLUCIDA SPERM-BINDING PROTEIN"/>
    <property type="match status" value="1"/>
</dbReference>
<keyword evidence="2" id="KW-1003">Cell membrane</keyword>
<evidence type="ECO:0000256" key="13">
    <source>
        <dbReference type="ARBA" id="ARBA00024183"/>
    </source>
</evidence>
<keyword evidence="6 20" id="KW-0812">Transmembrane</keyword>
<organism evidence="22">
    <name type="scientific">Discoglossus pictus</name>
    <name type="common">painted frog</name>
    <dbReference type="NCBI Taxonomy" id="8351"/>
    <lineage>
        <taxon>Eukaryota</taxon>
        <taxon>Metazoa</taxon>
        <taxon>Chordata</taxon>
        <taxon>Craniata</taxon>
        <taxon>Vertebrata</taxon>
        <taxon>Euteleostomi</taxon>
        <taxon>Amphibia</taxon>
        <taxon>Batrachia</taxon>
        <taxon>Anura</taxon>
        <taxon>Alytidae</taxon>
        <taxon>Discoglossinae</taxon>
        <taxon>Discoglossus</taxon>
    </lineage>
</organism>
<evidence type="ECO:0000256" key="15">
    <source>
        <dbReference type="ARBA" id="ARBA00040237"/>
    </source>
</evidence>
<comment type="function">
    <text evidence="18">Component of the zona pellucida, an extracellular matrix surrounding oocytes which mediates sperm binding, induction of the acrosome reaction and prevents post-fertilization polyspermy. The zona pellucida is composed of 3 to 4 glycoproteins, ZP1, ZP2, ZP3, and ZP4. ZP2 may act as a secondary sperm receptor.</text>
</comment>
<dbReference type="Pfam" id="PF23738">
    <property type="entry name" value="Ig_ZP2_N"/>
    <property type="match status" value="1"/>
</dbReference>
<protein>
    <recommendedName>
        <fullName evidence="15">Zona pellucida sperm-binding protein 2</fullName>
    </recommendedName>
    <alternativeName>
        <fullName evidence="17">Zona pellucida glycoprotein 2</fullName>
    </alternativeName>
    <alternativeName>
        <fullName evidence="16">Zona pellucida protein A</fullName>
    </alternativeName>
</protein>
<dbReference type="Pfam" id="PF23736">
    <property type="entry name" value="Ig_ZP2"/>
    <property type="match status" value="1"/>
</dbReference>
<keyword evidence="22" id="KW-0946">Virion</keyword>
<dbReference type="PRINTS" id="PR00023">
    <property type="entry name" value="ZPELLUCIDA"/>
</dbReference>
<keyword evidence="8 20" id="KW-0472">Membrane</keyword>
<dbReference type="EMBL" id="AF401322">
    <property type="protein sequence ID" value="AAK84067.1"/>
    <property type="molecule type" value="mRNA"/>
</dbReference>
<evidence type="ECO:0000313" key="22">
    <source>
        <dbReference type="EMBL" id="AAK84067.1"/>
    </source>
</evidence>
<keyword evidence="22" id="KW-0261">Viral envelope protein</keyword>
<dbReference type="GO" id="GO:0060468">
    <property type="term" value="P:prevention of polyspermy"/>
    <property type="evidence" value="ECO:0007669"/>
    <property type="project" value="TreeGrafter"/>
</dbReference>
<evidence type="ECO:0000256" key="9">
    <source>
        <dbReference type="ARBA" id="ARBA00023157"/>
    </source>
</evidence>
<dbReference type="InterPro" id="IPR055356">
    <property type="entry name" value="ZP-N"/>
</dbReference>
<dbReference type="InterPro" id="IPR017977">
    <property type="entry name" value="ZP_dom_CS"/>
</dbReference>
<sequence>MGGSTAGMGVPVYLINPAMIARIFLFGCSLFVPSDSALLQDFPGSVSCHDHEIMLRKPKGVRWSAWQKLHVVDSTGVQILGCGDLVNSKKLVIPDKCTKEEEGRRVLYLALNETAEWNTLIYRVVCNDVQADDILGGPVVNCSQDFMSVTFPRTLPPFEDEGVFAPIQPYYWTLTIADNTQTLKLNVKQAKDNGYVLTSDASNLMVRAYYNATGIKLLTMNNQNLYKGNLKLSCQTRTPNIVVEASMICYQGPPTCNDTHMTIIMPAFGGTLIGVTLNNVDIPFSTYALQRNGITLDTRNGFRFYIDKNFMKIDTKTGGYTRYYASLILLFRVDGTTIPMPISPECPASHNPVSTLCSQDGYMTIEVLAAATQPILNLDTVRLADGKCQPTTRTNSMLIYNVPLNSCGTMLKFVGNKVIYENEIHALWKDSPPSRISRDSEYRLTIQCSYDSSAAATMIVNVVTGPTLASAKTNGPLSLVLNMFQDNSYTTMYGIGQYPIVKTLRDPIYLEVQLLSRNDPNIKLVLDDCWATTSQDPNSLPQWKVVVDGCKRPQDNYQTVFHPVYGVALPSYRKRFEVKTFAFVSNGQASTNLIYFYCSAVVCNTLAPDSPLCSKTCTMSRKRRDEIHTDKDSTLVSLPGPIIILEAEKSLRYEDLQNDDVDHLAVGLLSVIVVIAVSVLAVILSSVFKWNSKCGRP</sequence>
<keyword evidence="10" id="KW-0675">Receptor</keyword>
<dbReference type="InterPro" id="IPR048290">
    <property type="entry name" value="ZP_chr"/>
</dbReference>
<dbReference type="GO" id="GO:0035804">
    <property type="term" value="F:structural constituent of egg coat"/>
    <property type="evidence" value="ECO:0007669"/>
    <property type="project" value="TreeGrafter"/>
</dbReference>
<evidence type="ECO:0000259" key="21">
    <source>
        <dbReference type="PROSITE" id="PS51034"/>
    </source>
</evidence>
<dbReference type="InterPro" id="IPR042235">
    <property type="entry name" value="ZP-C_dom"/>
</dbReference>
<evidence type="ECO:0000256" key="19">
    <source>
        <dbReference type="ARBA" id="ARBA00046716"/>
    </source>
</evidence>
<keyword evidence="11" id="KW-0325">Glycoprotein</keyword>
<evidence type="ECO:0000256" key="1">
    <source>
        <dbReference type="ARBA" id="ARBA00004251"/>
    </source>
</evidence>
<evidence type="ECO:0000256" key="8">
    <source>
        <dbReference type="ARBA" id="ARBA00023136"/>
    </source>
</evidence>
<dbReference type="InterPro" id="IPR055355">
    <property type="entry name" value="ZP-C"/>
</dbReference>
<evidence type="ECO:0000256" key="10">
    <source>
        <dbReference type="ARBA" id="ARBA00023170"/>
    </source>
</evidence>
<evidence type="ECO:0000256" key="2">
    <source>
        <dbReference type="ARBA" id="ARBA00022475"/>
    </source>
</evidence>
<dbReference type="GO" id="GO:0035805">
    <property type="term" value="C:egg coat"/>
    <property type="evidence" value="ECO:0007669"/>
    <property type="project" value="UniProtKB-SubCell"/>
</dbReference>
<dbReference type="GO" id="GO:0032190">
    <property type="term" value="F:acrosin binding"/>
    <property type="evidence" value="ECO:0007669"/>
    <property type="project" value="TreeGrafter"/>
</dbReference>
<dbReference type="InterPro" id="IPR051148">
    <property type="entry name" value="Zona_Pellucida_Domain_gp"/>
</dbReference>
<comment type="similarity">
    <text evidence="14">Belongs to the ZP domain family. ZPA subfamily.</text>
</comment>
<dbReference type="Pfam" id="PF00100">
    <property type="entry name" value="Zona_pellucida"/>
    <property type="match status" value="1"/>
</dbReference>
<reference evidence="22" key="1">
    <citation type="journal article" date="2001" name="Mol. Reprod. Dev.">
        <title>Primary structure and developmental expression of Dp ZP2, a vitelline envelope glycoprotein homolog of mouse ZP2, in Discoglossus pictus, one of the oldest living Anuran species.</title>
        <authorList>
            <person name="Vaccaro M.C."/>
            <person name="Santo M.G."/>
            <person name="Caputo M."/>
            <person name="Just M."/>
            <person name="Tian J.D."/>
            <person name="Gong H."/>
            <person name="Lennarz W.J."/>
            <person name="Campanella C."/>
        </authorList>
    </citation>
    <scope>NUCLEOTIDE SEQUENCE</scope>
</reference>
<dbReference type="Gene3D" id="2.60.40.4100">
    <property type="entry name" value="Zona pellucida, ZP-C domain"/>
    <property type="match status" value="1"/>
</dbReference>
<evidence type="ECO:0000256" key="17">
    <source>
        <dbReference type="ARBA" id="ARBA00042572"/>
    </source>
</evidence>
<evidence type="ECO:0000256" key="16">
    <source>
        <dbReference type="ARBA" id="ARBA00042272"/>
    </source>
</evidence>
<dbReference type="InterPro" id="IPR057637">
    <property type="entry name" value="Ig_ZP2_1st"/>
</dbReference>
<feature type="transmembrane region" description="Helical" evidence="20">
    <location>
        <begin position="664"/>
        <end position="688"/>
    </location>
</feature>
<dbReference type="GO" id="GO:0005886">
    <property type="term" value="C:plasma membrane"/>
    <property type="evidence" value="ECO:0007669"/>
    <property type="project" value="UniProtKB-SubCell"/>
</dbReference>
<keyword evidence="4" id="KW-0272">Extracellular matrix</keyword>
<evidence type="ECO:0000256" key="20">
    <source>
        <dbReference type="SAM" id="Phobius"/>
    </source>
</evidence>